<protein>
    <submittedName>
        <fullName evidence="1">Uncharacterized protein</fullName>
    </submittedName>
</protein>
<accession>A8LUD2</accession>
<keyword evidence="2" id="KW-1185">Reference proteome</keyword>
<dbReference type="Gene3D" id="3.40.50.11350">
    <property type="match status" value="1"/>
</dbReference>
<dbReference type="Gene3D" id="3.40.50.11340">
    <property type="match status" value="1"/>
</dbReference>
<dbReference type="OrthoDB" id="7405520at2"/>
<proteinExistence type="predicted"/>
<geneLocation type="plasmid" evidence="1 2">
    <name>pDSHI04</name>
</geneLocation>
<reference evidence="2" key="1">
    <citation type="journal article" date="2010" name="ISME J.">
        <title>The complete genome sequence of the algal symbiont Dinoroseobacter shibae: a hitchhiker's guide to life in the sea.</title>
        <authorList>
            <person name="Wagner-Dobler I."/>
            <person name="Ballhausen B."/>
            <person name="Berger M."/>
            <person name="Brinkhoff T."/>
            <person name="Buchholz I."/>
            <person name="Bunk B."/>
            <person name="Cypionka H."/>
            <person name="Daniel R."/>
            <person name="Drepper T."/>
            <person name="Gerdts G."/>
            <person name="Hahnke S."/>
            <person name="Han C."/>
            <person name="Jahn D."/>
            <person name="Kalhoefer D."/>
            <person name="Kiss H."/>
            <person name="Klenk H.P."/>
            <person name="Kyrpides N."/>
            <person name="Liebl W."/>
            <person name="Liesegang H."/>
            <person name="Meincke L."/>
            <person name="Pati A."/>
            <person name="Petersen J."/>
            <person name="Piekarski T."/>
            <person name="Pommerenke C."/>
            <person name="Pradella S."/>
            <person name="Pukall R."/>
            <person name="Rabus R."/>
            <person name="Stackebrandt E."/>
            <person name="Thole S."/>
            <person name="Thompson L."/>
            <person name="Tielen P."/>
            <person name="Tomasch J."/>
            <person name="von Jan M."/>
            <person name="Wanphrut N."/>
            <person name="Wichels A."/>
            <person name="Zech H."/>
            <person name="Simon M."/>
        </authorList>
    </citation>
    <scope>NUCLEOTIDE SEQUENCE [LARGE SCALE GENOMIC DNA]</scope>
    <source>
        <strain evidence="2">DSM 16493 / NCIMB 14021 / DFL 12</strain>
        <plasmid evidence="2">Plasmid pDSHI04</plasmid>
    </source>
</reference>
<dbReference type="RefSeq" id="WP_012187417.1">
    <property type="nucleotide sequence ID" value="NC_009958.1"/>
</dbReference>
<name>A8LUD2_DINSH</name>
<dbReference type="KEGG" id="dsh:Dshi_4138"/>
<dbReference type="AlphaFoldDB" id="A8LUD2"/>
<dbReference type="CDD" id="cd11548">
    <property type="entry name" value="NodZ_like"/>
    <property type="match status" value="1"/>
</dbReference>
<organism evidence="1 2">
    <name type="scientific">Dinoroseobacter shibae (strain DSM 16493 / NCIMB 14021 / DFL 12)</name>
    <dbReference type="NCBI Taxonomy" id="398580"/>
    <lineage>
        <taxon>Bacteria</taxon>
        <taxon>Pseudomonadati</taxon>
        <taxon>Pseudomonadota</taxon>
        <taxon>Alphaproteobacteria</taxon>
        <taxon>Rhodobacterales</taxon>
        <taxon>Roseobacteraceae</taxon>
        <taxon>Dinoroseobacter</taxon>
    </lineage>
</organism>
<keyword evidence="1" id="KW-0614">Plasmid</keyword>
<dbReference type="CAZy" id="GT23">
    <property type="family name" value="Glycosyltransferase Family 23"/>
</dbReference>
<dbReference type="HOGENOM" id="CLU_841281_0_0_5"/>
<dbReference type="Proteomes" id="UP000006833">
    <property type="component" value="Plasmid pDSHI04"/>
</dbReference>
<sequence length="330" mass="36100">MTNPDAPTAGADSSGKVLLIKAKGGLGNRMLSAVTGLIYADLAGRRPVIDWRDGVYAPRGENAYPLLFQSPDMPDPALFDDRTDGVTPAIWAGRLDEFPVTMVDGDHSGPLVYRKSCVDLSRLDHDAALAVFWSYVSKLPRLRGHMARDPRFRGRSARDIMADYLTRYFSPNPRVEAAVAAALGPLARPVIGAHLRYTDMAGPLEAVKQSLAALRTQMPEAPIFLATDSARAQDDIRATFGDVHITEKYLPKDGRHLHGAQADGIDPVLEAENAMIDMWALARCDHLVYSKNSTFSGTSAIIGGLSGDRLVNVDRFNPKIVIKRFLQDYL</sequence>
<gene>
    <name evidence="1" type="ordered locus">Dshi_4138</name>
</gene>
<evidence type="ECO:0000313" key="2">
    <source>
        <dbReference type="Proteomes" id="UP000006833"/>
    </source>
</evidence>
<evidence type="ECO:0000313" key="1">
    <source>
        <dbReference type="EMBL" id="ABV95849.1"/>
    </source>
</evidence>
<dbReference type="EMBL" id="CP000834">
    <property type="protein sequence ID" value="ABV95849.1"/>
    <property type="molecule type" value="Genomic_DNA"/>
</dbReference>